<dbReference type="EMBL" id="AMXI01000197">
    <property type="protein sequence ID" value="EKN42960.1"/>
    <property type="molecule type" value="Genomic_DNA"/>
</dbReference>
<sequence>MPRSGDVILSDYWQRKIEVVIGTRRYTSPDFDIEFKISFDTEPIPNEGEIIMYNLNKDSLNNIVRGHSIVVNAGYGEDIGVVISGVIVSVRTKPEGLDKITTIKTLDVPNQMLRKKINYTYKGNPSAEHIIRDVLYYAGGTKPNVLQLRHKKNYPRGYTARGTCLDVINRIANDCGSRLSIHNNTINILMAHKNTEMAYVIGSREGLLSVEPIDEEDNPATHKVECLLNHVLAPYSLVQMRGLTLNGNMMVIKGEHDGSSFTTKLEVRPV</sequence>
<dbReference type="NCBIfam" id="NF047561">
    <property type="entry name" value="orf58_phage_fam"/>
    <property type="match status" value="1"/>
</dbReference>
<protein>
    <submittedName>
        <fullName evidence="1">Uncharacterized protein</fullName>
    </submittedName>
</protein>
<proteinExistence type="predicted"/>
<dbReference type="AlphaFoldDB" id="M1ZZF4"/>
<comment type="caution">
    <text evidence="1">The sequence shown here is derived from an EMBL/GenBank/DDBJ whole genome shotgun (WGS) entry which is preliminary data.</text>
</comment>
<gene>
    <name evidence="1" type="ORF">CFSAN001627_03545</name>
</gene>
<dbReference type="Proteomes" id="UP000011944">
    <property type="component" value="Unassembled WGS sequence"/>
</dbReference>
<evidence type="ECO:0000313" key="1">
    <source>
        <dbReference type="EMBL" id="EKN42960.1"/>
    </source>
</evidence>
<name>M1ZZF4_CLOBO</name>
<reference evidence="1 2" key="1">
    <citation type="submission" date="2012-10" db="EMBL/GenBank/DDBJ databases">
        <authorList>
            <person name="Strain E.A."/>
            <person name="Brown E."/>
            <person name="Allard M.W."/>
            <person name="Gonzalez-Escalona N."/>
            <person name="Timme R."/>
        </authorList>
    </citation>
    <scope>NUCLEOTIDE SEQUENCE [LARGE SCALE GENOMIC DNA]</scope>
    <source>
        <strain evidence="1 2">CFSAN001627</strain>
    </source>
</reference>
<dbReference type="PATRIC" id="fig|1232189.3.peg.577"/>
<accession>M1ZZF4</accession>
<evidence type="ECO:0000313" key="2">
    <source>
        <dbReference type="Proteomes" id="UP000011944"/>
    </source>
</evidence>
<organism evidence="1 2">
    <name type="scientific">Clostridium botulinum CFSAN001627</name>
    <dbReference type="NCBI Taxonomy" id="1232189"/>
    <lineage>
        <taxon>Bacteria</taxon>
        <taxon>Bacillati</taxon>
        <taxon>Bacillota</taxon>
        <taxon>Clostridia</taxon>
        <taxon>Eubacteriales</taxon>
        <taxon>Clostridiaceae</taxon>
        <taxon>Clostridium</taxon>
    </lineage>
</organism>
<reference evidence="1 2" key="2">
    <citation type="submission" date="2013-03" db="EMBL/GenBank/DDBJ databases">
        <title>Diversity in Clostridium botulinum.</title>
        <authorList>
            <person name="Timme R.E."/>
            <person name="Allard M."/>
            <person name="Luo Y."/>
            <person name="Strain E."/>
            <person name="Gonzalez-Escalona N."/>
            <person name="Brown E."/>
        </authorList>
    </citation>
    <scope>NUCLEOTIDE SEQUENCE [LARGE SCALE GENOMIC DNA]</scope>
    <source>
        <strain evidence="1 2">CFSAN001627</strain>
    </source>
</reference>